<dbReference type="PANTHER" id="PTHR15440:SF0">
    <property type="entry name" value="PROTEIN XRP2"/>
    <property type="match status" value="1"/>
</dbReference>
<evidence type="ECO:0000256" key="2">
    <source>
        <dbReference type="ARBA" id="ARBA00022741"/>
    </source>
</evidence>
<evidence type="ECO:0000256" key="1">
    <source>
        <dbReference type="ARBA" id="ARBA00008848"/>
    </source>
</evidence>
<keyword evidence="5" id="KW-1185">Reference proteome</keyword>
<dbReference type="PROSITE" id="PS51329">
    <property type="entry name" value="C_CAP_COFACTOR_C"/>
    <property type="match status" value="1"/>
</dbReference>
<dbReference type="InterPro" id="IPR006599">
    <property type="entry name" value="CARP_motif"/>
</dbReference>
<dbReference type="PANTHER" id="PTHR15440">
    <property type="entry name" value="XRP2 PROTEIN"/>
    <property type="match status" value="1"/>
</dbReference>
<evidence type="ECO:0000259" key="3">
    <source>
        <dbReference type="PROSITE" id="PS51329"/>
    </source>
</evidence>
<evidence type="ECO:0000313" key="4">
    <source>
        <dbReference type="EMBL" id="KAH6590976.1"/>
    </source>
</evidence>
<comment type="caution">
    <text evidence="4">The sequence shown here is derived from an EMBL/GenBank/DDBJ whole genome shotgun (WGS) entry which is preliminary data.</text>
</comment>
<dbReference type="Pfam" id="PF07986">
    <property type="entry name" value="TBCC"/>
    <property type="match status" value="1"/>
</dbReference>
<comment type="similarity">
    <text evidence="1">Belongs to the TBCC family.</text>
</comment>
<feature type="domain" description="C-CAP/cofactor C-like" evidence="3">
    <location>
        <begin position="68"/>
        <end position="225"/>
    </location>
</feature>
<dbReference type="Proteomes" id="UP001648503">
    <property type="component" value="Unassembled WGS sequence"/>
</dbReference>
<gene>
    <name evidence="4" type="ORF">BASA50_008976</name>
</gene>
<name>A0ABQ8F2G8_9FUNG</name>
<protein>
    <recommendedName>
        <fullName evidence="3">C-CAP/cofactor C-like domain-containing protein</fullName>
    </recommendedName>
</protein>
<dbReference type="EMBL" id="JAFCIX010000418">
    <property type="protein sequence ID" value="KAH6590976.1"/>
    <property type="molecule type" value="Genomic_DNA"/>
</dbReference>
<dbReference type="InterPro" id="IPR017901">
    <property type="entry name" value="C-CAP_CF_C-like"/>
</dbReference>
<dbReference type="InterPro" id="IPR039093">
    <property type="entry name" value="XRP2"/>
</dbReference>
<dbReference type="InterPro" id="IPR012945">
    <property type="entry name" value="Tubulin-bd_cofactor_C_dom"/>
</dbReference>
<dbReference type="InterPro" id="IPR016098">
    <property type="entry name" value="CAP/MinC_C"/>
</dbReference>
<reference evidence="4 5" key="1">
    <citation type="submission" date="2021-02" db="EMBL/GenBank/DDBJ databases">
        <title>Variation within the Batrachochytrium salamandrivorans European outbreak.</title>
        <authorList>
            <person name="Kelly M."/>
            <person name="Pasmans F."/>
            <person name="Shea T.P."/>
            <person name="Munoz J.F."/>
            <person name="Carranza S."/>
            <person name="Cuomo C.A."/>
            <person name="Martel A."/>
        </authorList>
    </citation>
    <scope>NUCLEOTIDE SEQUENCE [LARGE SCALE GENOMIC DNA]</scope>
    <source>
        <strain evidence="4 5">AMFP18/2</strain>
    </source>
</reference>
<sequence>MISKYMWGQGCFGCFNNHSSNNVEAAHCTDGLNNEVHACGVVKIDILTQQLPCPPMKIAKTSELAVNDHAIETLQCGAKYNIADFTFSKIVASQRVKLPGSIPNGMPFTIEDCKDAQLFVMDITAQTTVDSCINTFIFIGPCEGSVFIRDCTNCTIVCAAHQLRLRGCQNIKLVLYVATQPVIETSSEIQFSCFRYAYSQLKDQFRSAKLDVLSNFWCDVFDFNDITSKNYTIVDILNNTADVTMAVPSDEPILDVDITYKTCPVPLTEHMTNDTLASVNNDNIVLIAATFLNAHNIIEEYIDIPRPKASKMPNGLVWVSDEAAIAILFKLAQGRFMAP</sequence>
<keyword evidence="2" id="KW-0547">Nucleotide-binding</keyword>
<organism evidence="4 5">
    <name type="scientific">Batrachochytrium salamandrivorans</name>
    <dbReference type="NCBI Taxonomy" id="1357716"/>
    <lineage>
        <taxon>Eukaryota</taxon>
        <taxon>Fungi</taxon>
        <taxon>Fungi incertae sedis</taxon>
        <taxon>Chytridiomycota</taxon>
        <taxon>Chytridiomycota incertae sedis</taxon>
        <taxon>Chytridiomycetes</taxon>
        <taxon>Rhizophydiales</taxon>
        <taxon>Rhizophydiales incertae sedis</taxon>
        <taxon>Batrachochytrium</taxon>
    </lineage>
</organism>
<accession>A0ABQ8F2G8</accession>
<proteinExistence type="inferred from homology"/>
<dbReference type="SMART" id="SM00673">
    <property type="entry name" value="CARP"/>
    <property type="match status" value="2"/>
</dbReference>
<evidence type="ECO:0000313" key="5">
    <source>
        <dbReference type="Proteomes" id="UP001648503"/>
    </source>
</evidence>
<dbReference type="Gene3D" id="2.160.20.70">
    <property type="match status" value="1"/>
</dbReference>